<dbReference type="AlphaFoldDB" id="B3QUK5"/>
<feature type="transmembrane region" description="Helical" evidence="1">
    <location>
        <begin position="131"/>
        <end position="157"/>
    </location>
</feature>
<proteinExistence type="predicted"/>
<keyword evidence="1" id="KW-0812">Transmembrane</keyword>
<feature type="transmembrane region" description="Helical" evidence="1">
    <location>
        <begin position="20"/>
        <end position="39"/>
    </location>
</feature>
<gene>
    <name evidence="2" type="ordered locus">Ctha_0440</name>
</gene>
<dbReference type="Proteomes" id="UP000001208">
    <property type="component" value="Chromosome"/>
</dbReference>
<keyword evidence="3" id="KW-1185">Reference proteome</keyword>
<organism evidence="2 3">
    <name type="scientific">Chloroherpeton thalassium (strain ATCC 35110 / GB-78)</name>
    <dbReference type="NCBI Taxonomy" id="517418"/>
    <lineage>
        <taxon>Bacteria</taxon>
        <taxon>Pseudomonadati</taxon>
        <taxon>Chlorobiota</taxon>
        <taxon>Chlorobiia</taxon>
        <taxon>Chlorobiales</taxon>
        <taxon>Chloroherpetonaceae</taxon>
        <taxon>Chloroherpeton</taxon>
    </lineage>
</organism>
<evidence type="ECO:0000313" key="2">
    <source>
        <dbReference type="EMBL" id="ACF12911.1"/>
    </source>
</evidence>
<dbReference type="OrthoDB" id="5452463at2"/>
<dbReference type="HOGENOM" id="CLU_1537352_0_0_10"/>
<dbReference type="EMBL" id="CP001100">
    <property type="protein sequence ID" value="ACF12911.1"/>
    <property type="molecule type" value="Genomic_DNA"/>
</dbReference>
<dbReference type="RefSeq" id="WP_012498995.1">
    <property type="nucleotide sequence ID" value="NC_011026.1"/>
</dbReference>
<evidence type="ECO:0000313" key="3">
    <source>
        <dbReference type="Proteomes" id="UP000001208"/>
    </source>
</evidence>
<reference evidence="2 3" key="1">
    <citation type="submission" date="2008-06" db="EMBL/GenBank/DDBJ databases">
        <title>Complete sequence of Chloroherpeton thalassium ATCC 35110.</title>
        <authorList>
            <consortium name="US DOE Joint Genome Institute"/>
            <person name="Lucas S."/>
            <person name="Copeland A."/>
            <person name="Lapidus A."/>
            <person name="Glavina del Rio T."/>
            <person name="Dalin E."/>
            <person name="Tice H."/>
            <person name="Bruce D."/>
            <person name="Goodwin L."/>
            <person name="Pitluck S."/>
            <person name="Schmutz J."/>
            <person name="Larimer F."/>
            <person name="Land M."/>
            <person name="Hauser L."/>
            <person name="Kyrpides N."/>
            <person name="Mikhailova N."/>
            <person name="Liu Z."/>
            <person name="Li T."/>
            <person name="Zhao F."/>
            <person name="Overmann J."/>
            <person name="Bryant D.A."/>
            <person name="Richardson P."/>
        </authorList>
    </citation>
    <scope>NUCLEOTIDE SEQUENCE [LARGE SCALE GENOMIC DNA]</scope>
    <source>
        <strain evidence="3">ATCC 35110 / GB-78</strain>
    </source>
</reference>
<name>B3QUK5_CHLT3</name>
<dbReference type="eggNOG" id="ENOG50349IQ">
    <property type="taxonomic scope" value="Bacteria"/>
</dbReference>
<sequence length="174" mass="19230">MITADFALGLAMKNLLAPTKILSIVRIDMVIPFMLMLVTRQLLDRFGVLILYELVWGLFSVFAMPAAFGLPGLLKLIPAVAQGIILDVLMSSFKQNVKLRFFVSGILGGLLSTLSYFAIRLALGMPWAKVVQILFGVQLLTGFLVWAAGAWLGVLVWENIKDSQPARRLQFFGD</sequence>
<feature type="transmembrane region" description="Helical" evidence="1">
    <location>
        <begin position="101"/>
        <end position="119"/>
    </location>
</feature>
<evidence type="ECO:0000256" key="1">
    <source>
        <dbReference type="SAM" id="Phobius"/>
    </source>
</evidence>
<keyword evidence="1" id="KW-1133">Transmembrane helix</keyword>
<keyword evidence="1" id="KW-0472">Membrane</keyword>
<dbReference type="KEGG" id="cts:Ctha_0440"/>
<protein>
    <submittedName>
        <fullName evidence="2">Uncharacterized protein</fullName>
    </submittedName>
</protein>
<accession>B3QUK5</accession>